<gene>
    <name evidence="1" type="ORF">F4821DRAFT_52895</name>
</gene>
<keyword evidence="1" id="KW-0378">Hydrolase</keyword>
<name>A0ACC0DAS2_9PEZI</name>
<organism evidence="1 2">
    <name type="scientific">Hypoxylon rubiginosum</name>
    <dbReference type="NCBI Taxonomy" id="110542"/>
    <lineage>
        <taxon>Eukaryota</taxon>
        <taxon>Fungi</taxon>
        <taxon>Dikarya</taxon>
        <taxon>Ascomycota</taxon>
        <taxon>Pezizomycotina</taxon>
        <taxon>Sordariomycetes</taxon>
        <taxon>Xylariomycetidae</taxon>
        <taxon>Xylariales</taxon>
        <taxon>Hypoxylaceae</taxon>
        <taxon>Hypoxylon</taxon>
    </lineage>
</organism>
<accession>A0ACC0DAS2</accession>
<reference evidence="1 2" key="1">
    <citation type="journal article" date="2022" name="New Phytol.">
        <title>Ecological generalism drives hyperdiversity of secondary metabolite gene clusters in xylarialean endophytes.</title>
        <authorList>
            <person name="Franco M.E.E."/>
            <person name="Wisecaver J.H."/>
            <person name="Arnold A.E."/>
            <person name="Ju Y.M."/>
            <person name="Slot J.C."/>
            <person name="Ahrendt S."/>
            <person name="Moore L.P."/>
            <person name="Eastman K.E."/>
            <person name="Scott K."/>
            <person name="Konkel Z."/>
            <person name="Mondo S.J."/>
            <person name="Kuo A."/>
            <person name="Hayes R.D."/>
            <person name="Haridas S."/>
            <person name="Andreopoulos B."/>
            <person name="Riley R."/>
            <person name="LaButti K."/>
            <person name="Pangilinan J."/>
            <person name="Lipzen A."/>
            <person name="Amirebrahimi M."/>
            <person name="Yan J."/>
            <person name="Adam C."/>
            <person name="Keymanesh K."/>
            <person name="Ng V."/>
            <person name="Louie K."/>
            <person name="Northen T."/>
            <person name="Drula E."/>
            <person name="Henrissat B."/>
            <person name="Hsieh H.M."/>
            <person name="Youens-Clark K."/>
            <person name="Lutzoni F."/>
            <person name="Miadlikowska J."/>
            <person name="Eastwood D.C."/>
            <person name="Hamelin R.C."/>
            <person name="Grigoriev I.V."/>
            <person name="U'Ren J.M."/>
        </authorList>
    </citation>
    <scope>NUCLEOTIDE SEQUENCE [LARGE SCALE GENOMIC DNA]</scope>
    <source>
        <strain evidence="1 2">ER1909</strain>
    </source>
</reference>
<evidence type="ECO:0000313" key="1">
    <source>
        <dbReference type="EMBL" id="KAI6089799.1"/>
    </source>
</evidence>
<comment type="caution">
    <text evidence="1">The sequence shown here is derived from an EMBL/GenBank/DDBJ whole genome shotgun (WGS) entry which is preliminary data.</text>
</comment>
<keyword evidence="2" id="KW-1185">Reference proteome</keyword>
<dbReference type="Proteomes" id="UP001497680">
    <property type="component" value="Unassembled WGS sequence"/>
</dbReference>
<proteinExistence type="predicted"/>
<sequence length="357" mass="38378">MHISRVVTSAAAAAPRFAMYYDQWHTASPSKAQTAGITHVITAFAGTTLFNSDPAGSYAPFVDTATLRTQFDDGVKVCMAIGGWGDTAGFSVGQKDDASRKLYAKNVASTLDSLGYDCVDVDWEYPGGNGEDYKQNPNSGKTDEIANYALLLQEIKTAIGDKELSIAVPGLERDMIAFTAEQVPKISAAVDAVNVMTYDLMNRRDTTTSHHTSVKGSLATVDHYISLGMEASKMNLGFAFYAKFFKTQGECAQPIGCATVELEDANGGDTGQSGAITFLENPAVLASGQADTDEGGQWYWDPSTSYFWTWDTPDFVAQKFDQIVKARGLGGVMAWSLGEDSADWTYIKALQAGLATL</sequence>
<protein>
    <submittedName>
        <fullName evidence="1">Glycoside hydrolase family 18 protein</fullName>
    </submittedName>
</protein>
<dbReference type="EMBL" id="MU394294">
    <property type="protein sequence ID" value="KAI6089799.1"/>
    <property type="molecule type" value="Genomic_DNA"/>
</dbReference>
<evidence type="ECO:0000313" key="2">
    <source>
        <dbReference type="Proteomes" id="UP001497680"/>
    </source>
</evidence>